<accession>A0A8B6CU33</accession>
<evidence type="ECO:0000313" key="3">
    <source>
        <dbReference type="Proteomes" id="UP000596742"/>
    </source>
</evidence>
<organism evidence="2 3">
    <name type="scientific">Mytilus galloprovincialis</name>
    <name type="common">Mediterranean mussel</name>
    <dbReference type="NCBI Taxonomy" id="29158"/>
    <lineage>
        <taxon>Eukaryota</taxon>
        <taxon>Metazoa</taxon>
        <taxon>Spiralia</taxon>
        <taxon>Lophotrochozoa</taxon>
        <taxon>Mollusca</taxon>
        <taxon>Bivalvia</taxon>
        <taxon>Autobranchia</taxon>
        <taxon>Pteriomorphia</taxon>
        <taxon>Mytilida</taxon>
        <taxon>Mytiloidea</taxon>
        <taxon>Mytilidae</taxon>
        <taxon>Mytilinae</taxon>
        <taxon>Mytilus</taxon>
    </lineage>
</organism>
<feature type="chain" id="PRO_5032274807" evidence="1">
    <location>
        <begin position="19"/>
        <end position="89"/>
    </location>
</feature>
<keyword evidence="1" id="KW-0732">Signal</keyword>
<proteinExistence type="predicted"/>
<name>A0A8B6CU33_MYTGA</name>
<keyword evidence="3" id="KW-1185">Reference proteome</keyword>
<feature type="signal peptide" evidence="1">
    <location>
        <begin position="1"/>
        <end position="18"/>
    </location>
</feature>
<sequence length="89" mass="9667">MKCVLAFVLVAVLSVVYGERCQIASDCTLESCGNGAMVECNDEDLCTCRDATATTCHTEKDCDHHGPCHEHGHGHHASWHCFDGACRCI</sequence>
<gene>
    <name evidence="2" type="ORF">MGAL_10B014123</name>
</gene>
<dbReference type="EMBL" id="UYJE01002236">
    <property type="protein sequence ID" value="VDI08820.1"/>
    <property type="molecule type" value="Genomic_DNA"/>
</dbReference>
<comment type="caution">
    <text evidence="2">The sequence shown here is derived from an EMBL/GenBank/DDBJ whole genome shotgun (WGS) entry which is preliminary data.</text>
</comment>
<evidence type="ECO:0000313" key="2">
    <source>
        <dbReference type="EMBL" id="VDI08820.1"/>
    </source>
</evidence>
<evidence type="ECO:0000256" key="1">
    <source>
        <dbReference type="SAM" id="SignalP"/>
    </source>
</evidence>
<reference evidence="2" key="1">
    <citation type="submission" date="2018-11" db="EMBL/GenBank/DDBJ databases">
        <authorList>
            <person name="Alioto T."/>
            <person name="Alioto T."/>
        </authorList>
    </citation>
    <scope>NUCLEOTIDE SEQUENCE</scope>
</reference>
<dbReference type="Proteomes" id="UP000596742">
    <property type="component" value="Unassembled WGS sequence"/>
</dbReference>
<dbReference type="AlphaFoldDB" id="A0A8B6CU33"/>
<protein>
    <submittedName>
        <fullName evidence="2">Uncharacterized protein</fullName>
    </submittedName>
</protein>